<dbReference type="PANTHER" id="PTHR21567">
    <property type="entry name" value="CLASP"/>
    <property type="match status" value="1"/>
</dbReference>
<dbReference type="OrthoDB" id="46159at2759"/>
<dbReference type="GO" id="GO:0005876">
    <property type="term" value="C:spindle microtubule"/>
    <property type="evidence" value="ECO:0007669"/>
    <property type="project" value="TreeGrafter"/>
</dbReference>
<evidence type="ECO:0000256" key="2">
    <source>
        <dbReference type="ARBA" id="ARBA00009549"/>
    </source>
</evidence>
<dbReference type="Pfam" id="PF12348">
    <property type="entry name" value="CLASP_N"/>
    <property type="match status" value="1"/>
</dbReference>
<keyword evidence="3" id="KW-0132">Cell division</keyword>
<dbReference type="GO" id="GO:0005881">
    <property type="term" value="C:cytoplasmic microtubule"/>
    <property type="evidence" value="ECO:0007669"/>
    <property type="project" value="TreeGrafter"/>
</dbReference>
<dbReference type="InterPro" id="IPR016024">
    <property type="entry name" value="ARM-type_fold"/>
</dbReference>
<keyword evidence="5" id="KW-0131">Cell cycle</keyword>
<evidence type="ECO:0000313" key="10">
    <source>
        <dbReference type="Proteomes" id="UP000218811"/>
    </source>
</evidence>
<dbReference type="SUPFAM" id="SSF48371">
    <property type="entry name" value="ARM repeat"/>
    <property type="match status" value="1"/>
</dbReference>
<sequence length="175" mass="19453">PHESVTALRSYSRSINSAAFSERSRLSGAAVELMGTAAKSLERAFDPLIPLYLPTLLTLCSRSNKVFVNRARKGLLEVIEHTRSPSIIPFLAESTKDKSVSLRLAAADSILTCLNLFNPPDLEKEPRAREIEAVIRITATDANADVRRTGKKLFEAYKQIMPARVDRYAYAFKSI</sequence>
<keyword evidence="4" id="KW-0493">Microtubule</keyword>
<organism evidence="9 10">
    <name type="scientific">Wolfiporia cocos (strain MD-104)</name>
    <name type="common">Brown rot fungus</name>
    <dbReference type="NCBI Taxonomy" id="742152"/>
    <lineage>
        <taxon>Eukaryota</taxon>
        <taxon>Fungi</taxon>
        <taxon>Dikarya</taxon>
        <taxon>Basidiomycota</taxon>
        <taxon>Agaricomycotina</taxon>
        <taxon>Agaricomycetes</taxon>
        <taxon>Polyporales</taxon>
        <taxon>Phaeolaceae</taxon>
        <taxon>Wolfiporia</taxon>
    </lineage>
</organism>
<name>A0A2H3JND5_WOLCO</name>
<dbReference type="Gene3D" id="1.25.10.10">
    <property type="entry name" value="Leucine-rich Repeat Variant"/>
    <property type="match status" value="1"/>
</dbReference>
<evidence type="ECO:0000256" key="5">
    <source>
        <dbReference type="ARBA" id="ARBA00022776"/>
    </source>
</evidence>
<evidence type="ECO:0000256" key="7">
    <source>
        <dbReference type="PROSITE-ProRule" id="PRU00103"/>
    </source>
</evidence>
<dbReference type="GO" id="GO:1990023">
    <property type="term" value="C:mitotic spindle midzone"/>
    <property type="evidence" value="ECO:0007669"/>
    <property type="project" value="TreeGrafter"/>
</dbReference>
<keyword evidence="6" id="KW-0206">Cytoskeleton</keyword>
<dbReference type="EMBL" id="KB468146">
    <property type="protein sequence ID" value="PCH43690.1"/>
    <property type="molecule type" value="Genomic_DNA"/>
</dbReference>
<reference evidence="9 10" key="1">
    <citation type="journal article" date="2012" name="Science">
        <title>The Paleozoic origin of enzymatic lignin decomposition reconstructed from 31 fungal genomes.</title>
        <authorList>
            <person name="Floudas D."/>
            <person name="Binder M."/>
            <person name="Riley R."/>
            <person name="Barry K."/>
            <person name="Blanchette R.A."/>
            <person name="Henrissat B."/>
            <person name="Martinez A.T."/>
            <person name="Otillar R."/>
            <person name="Spatafora J.W."/>
            <person name="Yadav J.S."/>
            <person name="Aerts A."/>
            <person name="Benoit I."/>
            <person name="Boyd A."/>
            <person name="Carlson A."/>
            <person name="Copeland A."/>
            <person name="Coutinho P.M."/>
            <person name="de Vries R.P."/>
            <person name="Ferreira P."/>
            <person name="Findley K."/>
            <person name="Foster B."/>
            <person name="Gaskell J."/>
            <person name="Glotzer D."/>
            <person name="Gorecki P."/>
            <person name="Heitman J."/>
            <person name="Hesse C."/>
            <person name="Hori C."/>
            <person name="Igarashi K."/>
            <person name="Jurgens J.A."/>
            <person name="Kallen N."/>
            <person name="Kersten P."/>
            <person name="Kohler A."/>
            <person name="Kuees U."/>
            <person name="Kumar T.K.A."/>
            <person name="Kuo A."/>
            <person name="LaButti K."/>
            <person name="Larrondo L.F."/>
            <person name="Lindquist E."/>
            <person name="Ling A."/>
            <person name="Lombard V."/>
            <person name="Lucas S."/>
            <person name="Lundell T."/>
            <person name="Martin R."/>
            <person name="McLaughlin D.J."/>
            <person name="Morgenstern I."/>
            <person name="Morin E."/>
            <person name="Murat C."/>
            <person name="Nagy L.G."/>
            <person name="Nolan M."/>
            <person name="Ohm R.A."/>
            <person name="Patyshakuliyeva A."/>
            <person name="Rokas A."/>
            <person name="Ruiz-Duenas F.J."/>
            <person name="Sabat G."/>
            <person name="Salamov A."/>
            <person name="Samejima M."/>
            <person name="Schmutz J."/>
            <person name="Slot J.C."/>
            <person name="St John F."/>
            <person name="Stenlid J."/>
            <person name="Sun H."/>
            <person name="Sun S."/>
            <person name="Syed K."/>
            <person name="Tsang A."/>
            <person name="Wiebenga A."/>
            <person name="Young D."/>
            <person name="Pisabarro A."/>
            <person name="Eastwood D.C."/>
            <person name="Martin F."/>
            <person name="Cullen D."/>
            <person name="Grigoriev I.V."/>
            <person name="Hibbett D.S."/>
        </authorList>
    </citation>
    <scope>NUCLEOTIDE SEQUENCE [LARGE SCALE GENOMIC DNA]</scope>
    <source>
        <strain evidence="9 10">MD-104</strain>
    </source>
</reference>
<dbReference type="PROSITE" id="PS50077">
    <property type="entry name" value="HEAT_REPEAT"/>
    <property type="match status" value="1"/>
</dbReference>
<evidence type="ECO:0000259" key="8">
    <source>
        <dbReference type="Pfam" id="PF12348"/>
    </source>
</evidence>
<dbReference type="GO" id="GO:0008017">
    <property type="term" value="F:microtubule binding"/>
    <property type="evidence" value="ECO:0007669"/>
    <property type="project" value="TreeGrafter"/>
</dbReference>
<dbReference type="GO" id="GO:0031110">
    <property type="term" value="P:regulation of microtubule polymerization or depolymerization"/>
    <property type="evidence" value="ECO:0007669"/>
    <property type="project" value="UniProtKB-ARBA"/>
</dbReference>
<comment type="similarity">
    <text evidence="2">Belongs to the CLASP family.</text>
</comment>
<dbReference type="InterPro" id="IPR021133">
    <property type="entry name" value="HEAT_type_2"/>
</dbReference>
<accession>A0A2H3JND5</accession>
<keyword evidence="5" id="KW-0498">Mitosis</keyword>
<dbReference type="InterPro" id="IPR011989">
    <property type="entry name" value="ARM-like"/>
</dbReference>
<feature type="domain" description="CLASP N-terminal" evidence="8">
    <location>
        <begin position="2"/>
        <end position="166"/>
    </location>
</feature>
<feature type="repeat" description="HEAT" evidence="7">
    <location>
        <begin position="87"/>
        <end position="125"/>
    </location>
</feature>
<evidence type="ECO:0000256" key="3">
    <source>
        <dbReference type="ARBA" id="ARBA00022618"/>
    </source>
</evidence>
<keyword evidence="6" id="KW-0963">Cytoplasm</keyword>
<evidence type="ECO:0000256" key="1">
    <source>
        <dbReference type="ARBA" id="ARBA00004186"/>
    </source>
</evidence>
<dbReference type="PANTHER" id="PTHR21567:SF60">
    <property type="entry name" value="CLASP N-TERMINAL DOMAIN-CONTAINING PROTEIN"/>
    <property type="match status" value="1"/>
</dbReference>
<dbReference type="GO" id="GO:0051301">
    <property type="term" value="P:cell division"/>
    <property type="evidence" value="ECO:0007669"/>
    <property type="project" value="UniProtKB-KW"/>
</dbReference>
<dbReference type="GO" id="GO:1902903">
    <property type="term" value="P:regulation of supramolecular fiber organization"/>
    <property type="evidence" value="ECO:0007669"/>
    <property type="project" value="UniProtKB-ARBA"/>
</dbReference>
<dbReference type="STRING" id="742152.A0A2H3JND5"/>
<evidence type="ECO:0000256" key="4">
    <source>
        <dbReference type="ARBA" id="ARBA00022701"/>
    </source>
</evidence>
<protein>
    <recommendedName>
        <fullName evidence="8">CLASP N-terminal domain-containing protein</fullName>
    </recommendedName>
</protein>
<dbReference type="GO" id="GO:0005815">
    <property type="term" value="C:microtubule organizing center"/>
    <property type="evidence" value="ECO:0007669"/>
    <property type="project" value="TreeGrafter"/>
</dbReference>
<dbReference type="Proteomes" id="UP000218811">
    <property type="component" value="Unassembled WGS sequence"/>
</dbReference>
<dbReference type="InterPro" id="IPR024395">
    <property type="entry name" value="CLASP_N_dom"/>
</dbReference>
<dbReference type="AlphaFoldDB" id="A0A2H3JND5"/>
<dbReference type="OMA" id="CSRPNKV"/>
<feature type="non-terminal residue" evidence="9">
    <location>
        <position position="1"/>
    </location>
</feature>
<evidence type="ECO:0000256" key="6">
    <source>
        <dbReference type="ARBA" id="ARBA00023212"/>
    </source>
</evidence>
<feature type="non-terminal residue" evidence="9">
    <location>
        <position position="175"/>
    </location>
</feature>
<comment type="subcellular location">
    <subcellularLocation>
        <location evidence="1">Cytoplasm</location>
        <location evidence="1">Cytoskeleton</location>
        <location evidence="1">Spindle</location>
    </subcellularLocation>
</comment>
<evidence type="ECO:0000313" key="9">
    <source>
        <dbReference type="EMBL" id="PCH43690.1"/>
    </source>
</evidence>
<gene>
    <name evidence="9" type="ORF">WOLCODRAFT_60364</name>
</gene>
<dbReference type="GO" id="GO:0090307">
    <property type="term" value="P:mitotic spindle assembly"/>
    <property type="evidence" value="ECO:0007669"/>
    <property type="project" value="TreeGrafter"/>
</dbReference>
<keyword evidence="10" id="KW-1185">Reference proteome</keyword>
<proteinExistence type="inferred from homology"/>